<accession>U5QID2</accession>
<proteinExistence type="predicted"/>
<dbReference type="RefSeq" id="WP_023172481.1">
    <property type="nucleotide sequence ID" value="NC_022600.1"/>
</dbReference>
<dbReference type="EMBL" id="CP003587">
    <property type="protein sequence ID" value="AGY57410.1"/>
    <property type="molecule type" value="Genomic_DNA"/>
</dbReference>
<dbReference type="HOGENOM" id="CLU_2219376_0_0_3"/>
<name>U5QID2_GLOK1</name>
<dbReference type="AlphaFoldDB" id="U5QID2"/>
<keyword evidence="2" id="KW-1185">Reference proteome</keyword>
<sequence length="106" mass="11672">MRVQVLSIHSEPGAHTLSADLKVEGLLGHQPEQCSRSFRFEVEAVELSGHTLHVFHGEPDFEQTFLFAEGIKGPIYKLVHRVFAGESVAFPVVLDDAYPASLQASN</sequence>
<evidence type="ECO:0000313" key="2">
    <source>
        <dbReference type="Proteomes" id="UP000017396"/>
    </source>
</evidence>
<protein>
    <submittedName>
        <fullName evidence="1">Uncharacterized protein</fullName>
    </submittedName>
</protein>
<evidence type="ECO:0000313" key="1">
    <source>
        <dbReference type="EMBL" id="AGY57410.1"/>
    </source>
</evidence>
<dbReference type="KEGG" id="glj:GKIL_1164"/>
<gene>
    <name evidence="1" type="ORF">GKIL_1164</name>
</gene>
<organism evidence="1 2">
    <name type="scientific">Gloeobacter kilaueensis (strain ATCC BAA-2537 / CCAP 1431/1 / ULC 316 / JS1)</name>
    <dbReference type="NCBI Taxonomy" id="1183438"/>
    <lineage>
        <taxon>Bacteria</taxon>
        <taxon>Bacillati</taxon>
        <taxon>Cyanobacteriota</taxon>
        <taxon>Cyanophyceae</taxon>
        <taxon>Gloeobacterales</taxon>
        <taxon>Gloeobacteraceae</taxon>
        <taxon>Gloeobacter</taxon>
    </lineage>
</organism>
<dbReference type="STRING" id="1183438.GKIL_1164"/>
<dbReference type="Proteomes" id="UP000017396">
    <property type="component" value="Chromosome"/>
</dbReference>
<reference evidence="1 2" key="1">
    <citation type="journal article" date="2013" name="PLoS ONE">
        <title>Cultivation and Complete Genome Sequencing of Gloeobacter kilaueensis sp. nov., from a Lava Cave in Kilauea Caldera, Hawai'i.</title>
        <authorList>
            <person name="Saw J.H."/>
            <person name="Schatz M."/>
            <person name="Brown M.V."/>
            <person name="Kunkel D.D."/>
            <person name="Foster J.S."/>
            <person name="Shick H."/>
            <person name="Christensen S."/>
            <person name="Hou S."/>
            <person name="Wan X."/>
            <person name="Donachie S.P."/>
        </authorList>
    </citation>
    <scope>NUCLEOTIDE SEQUENCE [LARGE SCALE GENOMIC DNA]</scope>
    <source>
        <strain evidence="2">JS</strain>
    </source>
</reference>